<organism evidence="5 6">
    <name type="scientific">Zostera marina</name>
    <name type="common">Eelgrass</name>
    <dbReference type="NCBI Taxonomy" id="29655"/>
    <lineage>
        <taxon>Eukaryota</taxon>
        <taxon>Viridiplantae</taxon>
        <taxon>Streptophyta</taxon>
        <taxon>Embryophyta</taxon>
        <taxon>Tracheophyta</taxon>
        <taxon>Spermatophyta</taxon>
        <taxon>Magnoliopsida</taxon>
        <taxon>Liliopsida</taxon>
        <taxon>Zosteraceae</taxon>
        <taxon>Zostera</taxon>
    </lineage>
</organism>
<keyword evidence="1 3" id="KW-0732">Signal</keyword>
<name>A0A0K9P2G4_ZOSMR</name>
<dbReference type="PROSITE" id="PS51473">
    <property type="entry name" value="GNK2"/>
    <property type="match status" value="2"/>
</dbReference>
<dbReference type="OMA" id="CLEYHAN"/>
<dbReference type="PANTHER" id="PTHR32099:SF42">
    <property type="entry name" value="CYSTEINE-RICH RECEPTOR-LIKE PROTEIN KINASE 9-RELATED"/>
    <property type="match status" value="1"/>
</dbReference>
<dbReference type="EMBL" id="LFYR01001367">
    <property type="protein sequence ID" value="KMZ62405.1"/>
    <property type="molecule type" value="Genomic_DNA"/>
</dbReference>
<feature type="signal peptide" evidence="3">
    <location>
        <begin position="1"/>
        <end position="28"/>
    </location>
</feature>
<proteinExistence type="predicted"/>
<reference evidence="6" key="1">
    <citation type="journal article" date="2016" name="Nature">
        <title>The genome of the seagrass Zostera marina reveals angiosperm adaptation to the sea.</title>
        <authorList>
            <person name="Olsen J.L."/>
            <person name="Rouze P."/>
            <person name="Verhelst B."/>
            <person name="Lin Y.-C."/>
            <person name="Bayer T."/>
            <person name="Collen J."/>
            <person name="Dattolo E."/>
            <person name="De Paoli E."/>
            <person name="Dittami S."/>
            <person name="Maumus F."/>
            <person name="Michel G."/>
            <person name="Kersting A."/>
            <person name="Lauritano C."/>
            <person name="Lohaus R."/>
            <person name="Toepel M."/>
            <person name="Tonon T."/>
            <person name="Vanneste K."/>
            <person name="Amirebrahimi M."/>
            <person name="Brakel J."/>
            <person name="Bostroem C."/>
            <person name="Chovatia M."/>
            <person name="Grimwood J."/>
            <person name="Jenkins J.W."/>
            <person name="Jueterbock A."/>
            <person name="Mraz A."/>
            <person name="Stam W.T."/>
            <person name="Tice H."/>
            <person name="Bornberg-Bauer E."/>
            <person name="Green P.J."/>
            <person name="Pearson G.A."/>
            <person name="Procaccini G."/>
            <person name="Duarte C.M."/>
            <person name="Schmutz J."/>
            <person name="Reusch T.B.H."/>
            <person name="Van de Peer Y."/>
        </authorList>
    </citation>
    <scope>NUCLEOTIDE SEQUENCE [LARGE SCALE GENOMIC DNA]</scope>
    <source>
        <strain evidence="6">cv. Finnish</strain>
    </source>
</reference>
<feature type="domain" description="Gnk2-homologous" evidence="4">
    <location>
        <begin position="33"/>
        <end position="137"/>
    </location>
</feature>
<evidence type="ECO:0000313" key="6">
    <source>
        <dbReference type="Proteomes" id="UP000036987"/>
    </source>
</evidence>
<gene>
    <name evidence="5" type="ORF">ZOSMA_469G00050</name>
</gene>
<evidence type="ECO:0000256" key="3">
    <source>
        <dbReference type="SAM" id="SignalP"/>
    </source>
</evidence>
<accession>A0A0K9P2G4</accession>
<dbReference type="STRING" id="29655.A0A0K9P2G4"/>
<keyword evidence="6" id="KW-1185">Reference proteome</keyword>
<evidence type="ECO:0000259" key="4">
    <source>
        <dbReference type="PROSITE" id="PS51473"/>
    </source>
</evidence>
<dbReference type="OrthoDB" id="671329at2759"/>
<feature type="chain" id="PRO_5005527226" description="Gnk2-homologous domain-containing protein" evidence="3">
    <location>
        <begin position="29"/>
        <end position="272"/>
    </location>
</feature>
<evidence type="ECO:0000256" key="1">
    <source>
        <dbReference type="ARBA" id="ARBA00022729"/>
    </source>
</evidence>
<keyword evidence="2" id="KW-0677">Repeat</keyword>
<feature type="domain" description="Gnk2-homologous" evidence="4">
    <location>
        <begin position="142"/>
        <end position="251"/>
    </location>
</feature>
<evidence type="ECO:0000256" key="2">
    <source>
        <dbReference type="ARBA" id="ARBA00022737"/>
    </source>
</evidence>
<sequence length="272" mass="30315">MILQKSKNRLHSFVCLIILILSLSISSALYSTYEIEDCNYGTGNYTNGSIYEDNLKLLLSSLSKSTPITGYFEDTISSNGTNEVFGHAMCRGDLELPDECIPCLQYASIKLTTLCPYRKNAGVLYDKCFLRYGSENFFGTPTGSWWYSNLIKNISTDAEKFIVVRKNLFSKLVMEATSGTISPDFFAAGQEVVSSHLNVFALLHCTRDLSLAVCKECLEYHANNIFRYSAYHAGSMHLGIGCFLRYENQIFFNSPTLPPPPAIPPPSPPAKL</sequence>
<dbReference type="Pfam" id="PF01657">
    <property type="entry name" value="Stress-antifung"/>
    <property type="match status" value="2"/>
</dbReference>
<dbReference type="InterPro" id="IPR038408">
    <property type="entry name" value="GNK2_sf"/>
</dbReference>
<dbReference type="AlphaFoldDB" id="A0A0K9P2G4"/>
<evidence type="ECO:0000313" key="5">
    <source>
        <dbReference type="EMBL" id="KMZ62405.1"/>
    </source>
</evidence>
<comment type="caution">
    <text evidence="5">The sequence shown here is derived from an EMBL/GenBank/DDBJ whole genome shotgun (WGS) entry which is preliminary data.</text>
</comment>
<protein>
    <recommendedName>
        <fullName evidence="4">Gnk2-homologous domain-containing protein</fullName>
    </recommendedName>
</protein>
<dbReference type="Proteomes" id="UP000036987">
    <property type="component" value="Unassembled WGS sequence"/>
</dbReference>
<dbReference type="InterPro" id="IPR002902">
    <property type="entry name" value="GNK2"/>
</dbReference>
<dbReference type="PANTHER" id="PTHR32099">
    <property type="entry name" value="CYSTEINE-RICH REPEAT SECRETORY PROTEIN"/>
    <property type="match status" value="1"/>
</dbReference>
<dbReference type="Gene3D" id="3.30.430.20">
    <property type="entry name" value="Gnk2 domain, C-X8-C-X2-C motif"/>
    <property type="match status" value="2"/>
</dbReference>
<dbReference type="CDD" id="cd23509">
    <property type="entry name" value="Gnk2-like"/>
    <property type="match status" value="2"/>
</dbReference>